<feature type="transmembrane region" description="Helical" evidence="1">
    <location>
        <begin position="6"/>
        <end position="22"/>
    </location>
</feature>
<feature type="transmembrane region" description="Helical" evidence="1">
    <location>
        <begin position="54"/>
        <end position="77"/>
    </location>
</feature>
<proteinExistence type="predicted"/>
<organism evidence="2 3">
    <name type="scientific">Cytobacillus spartinae</name>
    <dbReference type="NCBI Taxonomy" id="3299023"/>
    <lineage>
        <taxon>Bacteria</taxon>
        <taxon>Bacillati</taxon>
        <taxon>Bacillota</taxon>
        <taxon>Bacilli</taxon>
        <taxon>Bacillales</taxon>
        <taxon>Bacillaceae</taxon>
        <taxon>Cytobacillus</taxon>
    </lineage>
</organism>
<evidence type="ECO:0000313" key="3">
    <source>
        <dbReference type="Proteomes" id="UP001601059"/>
    </source>
</evidence>
<keyword evidence="1" id="KW-0472">Membrane</keyword>
<name>A0ABW6K9U4_9BACI</name>
<keyword evidence="3" id="KW-1185">Reference proteome</keyword>
<evidence type="ECO:0008006" key="4">
    <source>
        <dbReference type="Google" id="ProtNLM"/>
    </source>
</evidence>
<dbReference type="Proteomes" id="UP001601059">
    <property type="component" value="Unassembled WGS sequence"/>
</dbReference>
<reference evidence="2 3" key="1">
    <citation type="submission" date="2024-08" db="EMBL/GenBank/DDBJ databases">
        <title>Two novel Cytobacillus novel species.</title>
        <authorList>
            <person name="Liu G."/>
        </authorList>
    </citation>
    <scope>NUCLEOTIDE SEQUENCE [LARGE SCALE GENOMIC DNA]</scope>
    <source>
        <strain evidence="2 3">FJAT-54145</strain>
    </source>
</reference>
<protein>
    <recommendedName>
        <fullName evidence="4">DUF2651 domain-containing protein</fullName>
    </recommendedName>
</protein>
<evidence type="ECO:0000256" key="1">
    <source>
        <dbReference type="SAM" id="Phobius"/>
    </source>
</evidence>
<sequence length="81" mass="9704">MKFLLYGIPVLFLLVASFFILDKSKKNKFIVYPFIITLVFIIVHMLFISYMGSWVFLGFIFLTSASLFFTFILFLFVRRRR</sequence>
<dbReference type="EMBL" id="JBIACK010000001">
    <property type="protein sequence ID" value="MFE8699578.1"/>
    <property type="molecule type" value="Genomic_DNA"/>
</dbReference>
<gene>
    <name evidence="2" type="ORF">ACFYKX_02955</name>
</gene>
<feature type="transmembrane region" description="Helical" evidence="1">
    <location>
        <begin position="29"/>
        <end position="48"/>
    </location>
</feature>
<dbReference type="RefSeq" id="WP_389357889.1">
    <property type="nucleotide sequence ID" value="NZ_JBIACK010000001.1"/>
</dbReference>
<comment type="caution">
    <text evidence="2">The sequence shown here is derived from an EMBL/GenBank/DDBJ whole genome shotgun (WGS) entry which is preliminary data.</text>
</comment>
<keyword evidence="1" id="KW-0812">Transmembrane</keyword>
<keyword evidence="1" id="KW-1133">Transmembrane helix</keyword>
<evidence type="ECO:0000313" key="2">
    <source>
        <dbReference type="EMBL" id="MFE8699578.1"/>
    </source>
</evidence>
<accession>A0ABW6K9U4</accession>